<name>A0A1Y1XD15_9FUNG</name>
<reference evidence="2 3" key="2">
    <citation type="submission" date="2016-08" db="EMBL/GenBank/DDBJ databases">
        <title>Pervasive Adenine N6-methylation of Active Genes in Fungi.</title>
        <authorList>
            <consortium name="DOE Joint Genome Institute"/>
            <person name="Mondo S.J."/>
            <person name="Dannebaum R.O."/>
            <person name="Kuo R.C."/>
            <person name="Labutti K."/>
            <person name="Haridas S."/>
            <person name="Kuo A."/>
            <person name="Salamov A."/>
            <person name="Ahrendt S.R."/>
            <person name="Lipzen A."/>
            <person name="Sullivan W."/>
            <person name="Andreopoulos W.B."/>
            <person name="Clum A."/>
            <person name="Lindquist E."/>
            <person name="Daum C."/>
            <person name="Ramamoorthy G.K."/>
            <person name="Gryganskyi A."/>
            <person name="Culley D."/>
            <person name="Magnuson J.K."/>
            <person name="James T.Y."/>
            <person name="O'Malley M.A."/>
            <person name="Stajich J.E."/>
            <person name="Spatafora J.W."/>
            <person name="Visel A."/>
            <person name="Grigoriev I.V."/>
        </authorList>
    </citation>
    <scope>NUCLEOTIDE SEQUENCE [LARGE SCALE GENOMIC DNA]</scope>
    <source>
        <strain evidence="2 3">S4</strain>
    </source>
</reference>
<feature type="compositionally biased region" description="Low complexity" evidence="1">
    <location>
        <begin position="775"/>
        <end position="793"/>
    </location>
</feature>
<organism evidence="2 3">
    <name type="scientific">Anaeromyces robustus</name>
    <dbReference type="NCBI Taxonomy" id="1754192"/>
    <lineage>
        <taxon>Eukaryota</taxon>
        <taxon>Fungi</taxon>
        <taxon>Fungi incertae sedis</taxon>
        <taxon>Chytridiomycota</taxon>
        <taxon>Chytridiomycota incertae sedis</taxon>
        <taxon>Neocallimastigomycetes</taxon>
        <taxon>Neocallimastigales</taxon>
        <taxon>Neocallimastigaceae</taxon>
        <taxon>Anaeromyces</taxon>
    </lineage>
</organism>
<feature type="region of interest" description="Disordered" evidence="1">
    <location>
        <begin position="650"/>
        <end position="688"/>
    </location>
</feature>
<dbReference type="AlphaFoldDB" id="A0A1Y1XD15"/>
<dbReference type="EMBL" id="MCFG01000070">
    <property type="protein sequence ID" value="ORX83572.1"/>
    <property type="molecule type" value="Genomic_DNA"/>
</dbReference>
<protein>
    <submittedName>
        <fullName evidence="2">Uncharacterized protein</fullName>
    </submittedName>
</protein>
<feature type="compositionally biased region" description="Low complexity" evidence="1">
    <location>
        <begin position="579"/>
        <end position="594"/>
    </location>
</feature>
<proteinExistence type="predicted"/>
<comment type="caution">
    <text evidence="2">The sequence shown here is derived from an EMBL/GenBank/DDBJ whole genome shotgun (WGS) entry which is preliminary data.</text>
</comment>
<evidence type="ECO:0000256" key="1">
    <source>
        <dbReference type="SAM" id="MobiDB-lite"/>
    </source>
</evidence>
<gene>
    <name evidence="2" type="ORF">BCR32DRAFT_291896</name>
</gene>
<feature type="compositionally biased region" description="Low complexity" evidence="1">
    <location>
        <begin position="730"/>
        <end position="747"/>
    </location>
</feature>
<evidence type="ECO:0000313" key="2">
    <source>
        <dbReference type="EMBL" id="ORX83572.1"/>
    </source>
</evidence>
<feature type="compositionally biased region" description="Low complexity" evidence="1">
    <location>
        <begin position="467"/>
        <end position="493"/>
    </location>
</feature>
<keyword evidence="3" id="KW-1185">Reference proteome</keyword>
<sequence length="1087" mass="128733">MEAQSETNIHFATRDGIWMIEQEKGTGNFQFAKPGPWDEYDVSNSYPILYWGQTKSFIQLAKNIWDNGFKFLVNPVEGSGPRRRLKFEFKSPFIPKGTLVTCFIAYNGTGILYRFPDPLNPNDYRQLIISGADDRFPDGSVKFSIFHCNNNGNSNGNMIMNWNTGLVRNNNGNNNNNGIFGKEEIFTYYWMNSATKTKTKRRRRRKKNEEELELCYPLDFRLDSKFFIKEYPLIIRPLNRFYDLRSLYMVELAEKCIFHQGIEHIEEFRNDALAVKEKLKELFLYYPKVLQFCLWYYTPKNYNEGSNHSSIFNSKNKKNNNKNNYFNSFLSSLAQYIPSDSPLLDKIPKIRLYQQSTSDYQQLNIIQKWINKINYRSNYHCSVCKSWYTNQNFKSEQQHFHLLPSSSTADIKKFTYKNNKDIMKAIDSENQRKDKERIKNLLKKYESLDSTHKKVQRKKKNKKKPILSTINTTTENENSINNSNNNNNNLSNNRPPQYGGGNTTGLFSRFFKAFSPSASPNTNNITNNNNNRYQRGNTSTSNNQNQRYNNNNNNNNNNNGYPYETDEWVNIDDKGYSPNKNGNNNNNRRVSINTNPMNSFSLNYTIDPDSSQDKYDSSFNYDFNMDSLSQIPNSQQQLQNLLEDNEILSGNNQNRMKNGRMNYNSYNDYNNNNSSNNNNNNNNNVPTFYSNSRIEEQENSMIELDEKSISNFGCNLTNMITSNILDTDTTNTNNNNNNNNTSSNNNNKNEKNKNNSNLNNYDDSFIEGNSSLPLQQQKQKQQQQQQQQQQNQKQKQKEEEKKREQKVHCCLSSTYYHIPPNTVGNHCSSEICYFENREQLAQQLVHKLYYYLIGYRWTKCSFQLGILIGLYLLSRKLWQSDRFWQWIHDECQERTILLCLKGQQQWINYIKKNSQSEKNLEYQELLTNIYKKEKRVKKIRYQRKSITTQKNLMESDIIKIKNKKIGTTALIEFKKLFNMIFLENSFRIFNQIKEDIIQWYQLNILKPIMKIHSWEDVRIYLNLLMEVLKLQLITLFQLLKRNWKPKIFIKFIKSLYIIKWWNEKYIFLRTFIQLSISRPHDHKELNS</sequence>
<evidence type="ECO:0000313" key="3">
    <source>
        <dbReference type="Proteomes" id="UP000193944"/>
    </source>
</evidence>
<feature type="compositionally biased region" description="Low complexity" evidence="1">
    <location>
        <begin position="521"/>
        <end position="561"/>
    </location>
</feature>
<dbReference type="PANTHER" id="PTHR36911:SF1">
    <property type="entry name" value="LIM ZINC-BINDING DOMAIN-CONTAINING PROTEIN"/>
    <property type="match status" value="1"/>
</dbReference>
<feature type="compositionally biased region" description="Basic residues" evidence="1">
    <location>
        <begin position="453"/>
        <end position="465"/>
    </location>
</feature>
<dbReference type="Proteomes" id="UP000193944">
    <property type="component" value="Unassembled WGS sequence"/>
</dbReference>
<reference evidence="2 3" key="1">
    <citation type="submission" date="2016-08" db="EMBL/GenBank/DDBJ databases">
        <title>A Parts List for Fungal Cellulosomes Revealed by Comparative Genomics.</title>
        <authorList>
            <consortium name="DOE Joint Genome Institute"/>
            <person name="Haitjema C.H."/>
            <person name="Gilmore S.P."/>
            <person name="Henske J.K."/>
            <person name="Solomon K.V."/>
            <person name="De Groot R."/>
            <person name="Kuo A."/>
            <person name="Mondo S.J."/>
            <person name="Salamov A.A."/>
            <person name="Labutti K."/>
            <person name="Zhao Z."/>
            <person name="Chiniquy J."/>
            <person name="Barry K."/>
            <person name="Brewer H.M."/>
            <person name="Purvine S.O."/>
            <person name="Wright A.T."/>
            <person name="Boxma B."/>
            <person name="Van Alen T."/>
            <person name="Hackstein J.H."/>
            <person name="Baker S.E."/>
            <person name="Grigoriev I.V."/>
            <person name="O'Malley M.A."/>
        </authorList>
    </citation>
    <scope>NUCLEOTIDE SEQUENCE [LARGE SCALE GENOMIC DNA]</scope>
    <source>
        <strain evidence="2 3">S4</strain>
    </source>
</reference>
<accession>A0A1Y1XD15</accession>
<feature type="region of interest" description="Disordered" evidence="1">
    <location>
        <begin position="727"/>
        <end position="800"/>
    </location>
</feature>
<dbReference type="PANTHER" id="PTHR36911">
    <property type="entry name" value="LIM ZINC-BINDING DOMAIN-CONTAINING PROTEIN-RELATED"/>
    <property type="match status" value="1"/>
</dbReference>
<feature type="region of interest" description="Disordered" evidence="1">
    <location>
        <begin position="449"/>
        <end position="594"/>
    </location>
</feature>
<dbReference type="OrthoDB" id="2151966at2759"/>
<feature type="compositionally biased region" description="Low complexity" evidence="1">
    <location>
        <begin position="662"/>
        <end position="684"/>
    </location>
</feature>